<reference evidence="9 11" key="1">
    <citation type="submission" date="2015-09" db="EMBL/GenBank/DDBJ databases">
        <title>Sorangium comparison.</title>
        <authorList>
            <person name="Zaburannyi N."/>
            <person name="Bunk B."/>
            <person name="Overmann J."/>
            <person name="Mueller R."/>
        </authorList>
    </citation>
    <scope>NUCLEOTIDE SEQUENCE [LARGE SCALE GENOMIC DNA]</scope>
    <source>
        <strain evidence="9 11">So ceGT47</strain>
    </source>
</reference>
<dbReference type="RefSeq" id="WP_242516052.1">
    <property type="nucleotide sequence ID" value="NZ_CP012670.1"/>
</dbReference>
<evidence type="ECO:0000256" key="6">
    <source>
        <dbReference type="ARBA" id="ARBA00022989"/>
    </source>
</evidence>
<evidence type="ECO:0000256" key="7">
    <source>
        <dbReference type="ARBA" id="ARBA00023136"/>
    </source>
</evidence>
<keyword evidence="3" id="KW-0813">Transport</keyword>
<dbReference type="GO" id="GO:0022857">
    <property type="term" value="F:transmembrane transporter activity"/>
    <property type="evidence" value="ECO:0007669"/>
    <property type="project" value="InterPro"/>
</dbReference>
<gene>
    <name evidence="9" type="primary">abc-msp</name>
    <name evidence="9" type="ORF">SOCEGT47_019110</name>
</gene>
<feature type="transmembrane region" description="Helical" evidence="8">
    <location>
        <begin position="268"/>
        <end position="288"/>
    </location>
</feature>
<feature type="transmembrane region" description="Helical" evidence="8">
    <location>
        <begin position="295"/>
        <end position="316"/>
    </location>
</feature>
<name>A0A3Q8I300_SORCE</name>
<dbReference type="Pfam" id="PF01032">
    <property type="entry name" value="FecCD"/>
    <property type="match status" value="1"/>
</dbReference>
<evidence type="ECO:0000256" key="3">
    <source>
        <dbReference type="ARBA" id="ARBA00022448"/>
    </source>
</evidence>
<keyword evidence="4" id="KW-1003">Cell membrane</keyword>
<evidence type="ECO:0000313" key="10">
    <source>
        <dbReference type="EMBL" id="AYM53040.1"/>
    </source>
</evidence>
<comment type="similarity">
    <text evidence="2">Belongs to the binding-protein-dependent transport system permease family. FecCD subfamily.</text>
</comment>
<feature type="transmembrane region" description="Helical" evidence="8">
    <location>
        <begin position="50"/>
        <end position="71"/>
    </location>
</feature>
<dbReference type="Gene3D" id="1.10.3470.10">
    <property type="entry name" value="ABC transporter involved in vitamin B12 uptake, BtuC"/>
    <property type="match status" value="1"/>
</dbReference>
<keyword evidence="7 8" id="KW-0472">Membrane</keyword>
<dbReference type="EMBL" id="CP012670">
    <property type="protein sequence ID" value="AUX21427.1"/>
    <property type="molecule type" value="Genomic_DNA"/>
</dbReference>
<dbReference type="SUPFAM" id="SSF81345">
    <property type="entry name" value="ABC transporter involved in vitamin B12 uptake, BtuC"/>
    <property type="match status" value="1"/>
</dbReference>
<evidence type="ECO:0000256" key="2">
    <source>
        <dbReference type="ARBA" id="ARBA00007935"/>
    </source>
</evidence>
<dbReference type="PANTHER" id="PTHR30472:SF25">
    <property type="entry name" value="ABC TRANSPORTER PERMEASE PROTEIN MJ0876-RELATED"/>
    <property type="match status" value="1"/>
</dbReference>
<evidence type="ECO:0000313" key="9">
    <source>
        <dbReference type="EMBL" id="AUX21427.1"/>
    </source>
</evidence>
<organism evidence="10">
    <name type="scientific">Sorangium cellulosum</name>
    <name type="common">Polyangium cellulosum</name>
    <dbReference type="NCBI Taxonomy" id="56"/>
    <lineage>
        <taxon>Bacteria</taxon>
        <taxon>Pseudomonadati</taxon>
        <taxon>Myxococcota</taxon>
        <taxon>Polyangia</taxon>
        <taxon>Polyangiales</taxon>
        <taxon>Polyangiaceae</taxon>
        <taxon>Sorangium</taxon>
    </lineage>
</organism>
<evidence type="ECO:0000256" key="8">
    <source>
        <dbReference type="SAM" id="Phobius"/>
    </source>
</evidence>
<sequence length="320" mass="32699">MSPRARAGARMVALVLGAALIVGVSPFVGPPLVGESAEFIFWQLRVPRVLMAVLVGGTLSLVGATYQVIFFNPLATPSTVGTTAGATFGALVAIVFGVRSMVWGELPVLTLSAFLGALGVSAAVTFVALSRRARNNDIILAGIASSLAVGAASSAIQFSADETAALAAVRWSLGYLPQVGYRGIALLLPFASITALGLIGLSRSLDALAAGEELAHSRGMNVPLVRAIAIGCGALGVAGCVAWCGPIAFVELMVPHVVRLTLGSNRRVLLPMSLVVGGAFLALCDTIARTLIAGAELPVGVITAALGAPTLVYLIARQYR</sequence>
<dbReference type="PANTHER" id="PTHR30472">
    <property type="entry name" value="FERRIC ENTEROBACTIN TRANSPORT SYSTEM PERMEASE PROTEIN"/>
    <property type="match status" value="1"/>
</dbReference>
<feature type="transmembrane region" description="Helical" evidence="8">
    <location>
        <begin position="108"/>
        <end position="129"/>
    </location>
</feature>
<dbReference type="InterPro" id="IPR000522">
    <property type="entry name" value="ABC_transptr_permease_BtuC"/>
</dbReference>
<evidence type="ECO:0000256" key="1">
    <source>
        <dbReference type="ARBA" id="ARBA00004651"/>
    </source>
</evidence>
<feature type="transmembrane region" description="Helical" evidence="8">
    <location>
        <begin position="83"/>
        <end position="102"/>
    </location>
</feature>
<accession>A0A3Q8I300</accession>
<dbReference type="InterPro" id="IPR037294">
    <property type="entry name" value="ABC_BtuC-like"/>
</dbReference>
<keyword evidence="5 8" id="KW-0812">Transmembrane</keyword>
<comment type="subcellular location">
    <subcellularLocation>
        <location evidence="1">Cell membrane</location>
        <topology evidence="1">Multi-pass membrane protein</topology>
    </subcellularLocation>
</comment>
<dbReference type="Proteomes" id="UP000295781">
    <property type="component" value="Chromosome"/>
</dbReference>
<reference evidence="10" key="2">
    <citation type="journal article" date="2018" name="J. Ind. Microbiol. Biotechnol.">
        <title>Genome mining reveals uncommon alkylpyrones as type III PKS products from myxobacteria.</title>
        <authorList>
            <person name="Hug J.J."/>
            <person name="Panter F."/>
            <person name="Krug D."/>
            <person name="Muller R."/>
        </authorList>
    </citation>
    <scope>NUCLEOTIDE SEQUENCE</scope>
    <source>
        <strain evidence="10">So ceGT47</strain>
    </source>
</reference>
<feature type="transmembrane region" description="Helical" evidence="8">
    <location>
        <begin position="180"/>
        <end position="202"/>
    </location>
</feature>
<proteinExistence type="inferred from homology"/>
<dbReference type="EMBL" id="MH908892">
    <property type="protein sequence ID" value="AYM53040.1"/>
    <property type="molecule type" value="Genomic_DNA"/>
</dbReference>
<evidence type="ECO:0000256" key="4">
    <source>
        <dbReference type="ARBA" id="ARBA00022475"/>
    </source>
</evidence>
<dbReference type="CDD" id="cd06550">
    <property type="entry name" value="TM_ABC_iron-siderophores_like"/>
    <property type="match status" value="1"/>
</dbReference>
<protein>
    <submittedName>
        <fullName evidence="10">ABC transporter permease</fullName>
    </submittedName>
</protein>
<dbReference type="AlphaFoldDB" id="A0A3Q8I300"/>
<evidence type="ECO:0000256" key="5">
    <source>
        <dbReference type="ARBA" id="ARBA00022692"/>
    </source>
</evidence>
<keyword evidence="6 8" id="KW-1133">Transmembrane helix</keyword>
<feature type="transmembrane region" description="Helical" evidence="8">
    <location>
        <begin position="223"/>
        <end position="248"/>
    </location>
</feature>
<evidence type="ECO:0000313" key="11">
    <source>
        <dbReference type="Proteomes" id="UP000295781"/>
    </source>
</evidence>
<dbReference type="GO" id="GO:0005886">
    <property type="term" value="C:plasma membrane"/>
    <property type="evidence" value="ECO:0007669"/>
    <property type="project" value="UniProtKB-SubCell"/>
</dbReference>